<sequence length="332" mass="36919">MRHFEHTRLQMKIWSLLKPAYMALIISLGVNACQSRPDPVDSTLVADESLPEVKVRQLATKTLYDPLWFGGYLRPLVDYQMVTEKAGTVLKRYVNLGDQVSKGQRLMDLRPDNQGLDYRTYIIRAPMSGIVSQVAAEPGQYLKQAQTALSLADTSAYYVDILGSYEDSLTLEVNSSVQAAFGVGTKKETLFTGKVAAVSPSADPKTGFYPIRVRIRCQDQKQLAHCRNLAKIGSFVKVLFKSSKREAIQISSSEFSRGQNEVFVYKDDGTVETRSVKTGQVISGKFEITEGLKVGEWLIVSYKQRPKAGQTVSVVKDQAISKSQEENQSSIN</sequence>
<dbReference type="Gene3D" id="2.40.420.20">
    <property type="match status" value="1"/>
</dbReference>
<protein>
    <submittedName>
        <fullName evidence="4">RND family efflux transporter, MFP subunit</fullName>
    </submittedName>
</protein>
<keyword evidence="5" id="KW-1185">Reference proteome</keyword>
<dbReference type="OrthoDB" id="9806939at2"/>
<feature type="domain" description="Multidrug resistance protein MdtA-like C-terminal permuted SH3" evidence="3">
    <location>
        <begin position="258"/>
        <end position="304"/>
    </location>
</feature>
<reference evidence="5" key="1">
    <citation type="submission" date="2017-04" db="EMBL/GenBank/DDBJ databases">
        <authorList>
            <person name="Varghese N."/>
            <person name="Submissions S."/>
        </authorList>
    </citation>
    <scope>NUCLEOTIDE SEQUENCE [LARGE SCALE GENOMIC DNA]</scope>
    <source>
        <strain evidence="5">RKEM611</strain>
    </source>
</reference>
<dbReference type="Gene3D" id="2.40.30.170">
    <property type="match status" value="1"/>
</dbReference>
<organism evidence="4 5">
    <name type="scientific">Pseudobacteriovorax antillogorgiicola</name>
    <dbReference type="NCBI Taxonomy" id="1513793"/>
    <lineage>
        <taxon>Bacteria</taxon>
        <taxon>Pseudomonadati</taxon>
        <taxon>Bdellovibrionota</taxon>
        <taxon>Oligoflexia</taxon>
        <taxon>Oligoflexales</taxon>
        <taxon>Pseudobacteriovoracaceae</taxon>
        <taxon>Pseudobacteriovorax</taxon>
    </lineage>
</organism>
<keyword evidence="1" id="KW-0813">Transport</keyword>
<gene>
    <name evidence="4" type="ORF">SAMN06296036_1383</name>
</gene>
<evidence type="ECO:0000259" key="3">
    <source>
        <dbReference type="Pfam" id="PF25967"/>
    </source>
</evidence>
<dbReference type="PANTHER" id="PTHR30469:SF15">
    <property type="entry name" value="HLYD FAMILY OF SECRETION PROTEINS"/>
    <property type="match status" value="1"/>
</dbReference>
<dbReference type="Pfam" id="PF25917">
    <property type="entry name" value="BSH_RND"/>
    <property type="match status" value="1"/>
</dbReference>
<name>A0A1Y6CPY8_9BACT</name>
<dbReference type="Gene3D" id="2.40.50.100">
    <property type="match status" value="1"/>
</dbReference>
<dbReference type="PANTHER" id="PTHR30469">
    <property type="entry name" value="MULTIDRUG RESISTANCE PROTEIN MDTA"/>
    <property type="match status" value="1"/>
</dbReference>
<dbReference type="InterPro" id="IPR058627">
    <property type="entry name" value="MdtA-like_C"/>
</dbReference>
<dbReference type="GO" id="GO:1990281">
    <property type="term" value="C:efflux pump complex"/>
    <property type="evidence" value="ECO:0007669"/>
    <property type="project" value="TreeGrafter"/>
</dbReference>
<evidence type="ECO:0000259" key="2">
    <source>
        <dbReference type="Pfam" id="PF25917"/>
    </source>
</evidence>
<dbReference type="GO" id="GO:0015562">
    <property type="term" value="F:efflux transmembrane transporter activity"/>
    <property type="evidence" value="ECO:0007669"/>
    <property type="project" value="TreeGrafter"/>
</dbReference>
<evidence type="ECO:0000313" key="4">
    <source>
        <dbReference type="EMBL" id="SMF81785.1"/>
    </source>
</evidence>
<dbReference type="Proteomes" id="UP000192907">
    <property type="component" value="Unassembled WGS sequence"/>
</dbReference>
<dbReference type="AlphaFoldDB" id="A0A1Y6CPY8"/>
<dbReference type="RefSeq" id="WP_132326030.1">
    <property type="nucleotide sequence ID" value="NZ_FWZT01000038.1"/>
</dbReference>
<accession>A0A1Y6CPY8</accession>
<dbReference type="STRING" id="1513793.SAMN06296036_1383"/>
<dbReference type="Pfam" id="PF25967">
    <property type="entry name" value="RND-MFP_C"/>
    <property type="match status" value="1"/>
</dbReference>
<evidence type="ECO:0000256" key="1">
    <source>
        <dbReference type="ARBA" id="ARBA00022448"/>
    </source>
</evidence>
<dbReference type="SUPFAM" id="SSF111369">
    <property type="entry name" value="HlyD-like secretion proteins"/>
    <property type="match status" value="1"/>
</dbReference>
<evidence type="ECO:0000313" key="5">
    <source>
        <dbReference type="Proteomes" id="UP000192907"/>
    </source>
</evidence>
<dbReference type="InterPro" id="IPR058625">
    <property type="entry name" value="MdtA-like_BSH"/>
</dbReference>
<feature type="domain" description="Multidrug resistance protein MdtA-like barrel-sandwich hybrid" evidence="2">
    <location>
        <begin position="87"/>
        <end position="149"/>
    </location>
</feature>
<dbReference type="EMBL" id="FWZT01000038">
    <property type="protein sequence ID" value="SMF81785.1"/>
    <property type="molecule type" value="Genomic_DNA"/>
</dbReference>
<proteinExistence type="predicted"/>